<accession>A0ABT3YFI3</accession>
<dbReference type="Pfam" id="PF07120">
    <property type="entry name" value="DUF1376"/>
    <property type="match status" value="1"/>
</dbReference>
<dbReference type="SUPFAM" id="SSF141259">
    <property type="entry name" value="CarD-like"/>
    <property type="match status" value="1"/>
</dbReference>
<dbReference type="InterPro" id="IPR010781">
    <property type="entry name" value="DUF1376"/>
</dbReference>
<protein>
    <submittedName>
        <fullName evidence="2">DUF1376 domain-containing protein</fullName>
    </submittedName>
</protein>
<dbReference type="Proteomes" id="UP001081283">
    <property type="component" value="Unassembled WGS sequence"/>
</dbReference>
<comment type="caution">
    <text evidence="2">The sequence shown here is derived from an EMBL/GenBank/DDBJ whole genome shotgun (WGS) entry which is preliminary data.</text>
</comment>
<keyword evidence="3" id="KW-1185">Reference proteome</keyword>
<dbReference type="RefSeq" id="WP_267612548.1">
    <property type="nucleotide sequence ID" value="NZ_JAOVZQ010000001.1"/>
</dbReference>
<evidence type="ECO:0000256" key="1">
    <source>
        <dbReference type="SAM" id="MobiDB-lite"/>
    </source>
</evidence>
<dbReference type="EMBL" id="JAOVZQ010000001">
    <property type="protein sequence ID" value="MCY0094608.1"/>
    <property type="molecule type" value="Genomic_DNA"/>
</dbReference>
<feature type="compositionally biased region" description="Basic and acidic residues" evidence="1">
    <location>
        <begin position="129"/>
        <end position="141"/>
    </location>
</feature>
<feature type="compositionally biased region" description="Basic and acidic residues" evidence="1">
    <location>
        <begin position="166"/>
        <end position="177"/>
    </location>
</feature>
<feature type="region of interest" description="Disordered" evidence="1">
    <location>
        <begin position="165"/>
        <end position="207"/>
    </location>
</feature>
<proteinExistence type="predicted"/>
<gene>
    <name evidence="2" type="ORF">OEG82_11295</name>
</gene>
<evidence type="ECO:0000313" key="3">
    <source>
        <dbReference type="Proteomes" id="UP001081283"/>
    </source>
</evidence>
<evidence type="ECO:0000313" key="2">
    <source>
        <dbReference type="EMBL" id="MCY0094608.1"/>
    </source>
</evidence>
<feature type="compositionally biased region" description="Polar residues" evidence="1">
    <location>
        <begin position="182"/>
        <end position="194"/>
    </location>
</feature>
<feature type="compositionally biased region" description="Basic and acidic residues" evidence="1">
    <location>
        <begin position="110"/>
        <end position="122"/>
    </location>
</feature>
<name>A0ABT3YFI3_9HYPH</name>
<reference evidence="2" key="1">
    <citation type="submission" date="2022-10" db="EMBL/GenBank/DDBJ databases">
        <title>Hoeflea sp. J2-29, isolated from marine algae.</title>
        <authorList>
            <person name="Kristyanto S."/>
            <person name="Kim J.M."/>
            <person name="Jeon C.O."/>
        </authorList>
    </citation>
    <scope>NUCLEOTIDE SEQUENCE</scope>
    <source>
        <strain evidence="2">J2-29</strain>
    </source>
</reference>
<organism evidence="2 3">
    <name type="scientific">Hoeflea ulvae</name>
    <dbReference type="NCBI Taxonomy" id="2983764"/>
    <lineage>
        <taxon>Bacteria</taxon>
        <taxon>Pseudomonadati</taxon>
        <taxon>Pseudomonadota</taxon>
        <taxon>Alphaproteobacteria</taxon>
        <taxon>Hyphomicrobiales</taxon>
        <taxon>Rhizobiaceae</taxon>
        <taxon>Hoeflea</taxon>
    </lineage>
</organism>
<sequence length="302" mass="34031">MSVKEPLDWWKHHVKIWANMRLDLEPEDEGILNRLFDTMHQIGGPIPADPKWLANACRVSTPTIKRIVLKLLSAGFIVQGADDLLWSDYIEGELDDAMKRSKGGQAGAEARWKKERQTEAKSRGYQSETGDKTQRNRKAVEKQTLQELKKDNEFKETSMQPQCYIDESREDKREGIPRGDTLNRSSASIHSVEQTDPDALAGASGRDKNMLKKGDKVDVGDHGICTVLEYALIQIEDRKRRILKMSRADDLVVFVPVLSDGSLRTDKTMLNEAFERVIGGGAVEWIDPCKIPHPHGRKSDAA</sequence>
<feature type="region of interest" description="Disordered" evidence="1">
    <location>
        <begin position="101"/>
        <end position="141"/>
    </location>
</feature>
<dbReference type="InterPro" id="IPR036101">
    <property type="entry name" value="CarD-like/TRCF_RID_sf"/>
</dbReference>